<sequence>MSEPAWMLVAATLCALAGFAWLALAMDEHWERVQGGAAALPRRALRLLGAAAVVLSLVACLRADPPSMAVLVWLMLLAGAALAVALALAWRPALLRLAWPARR</sequence>
<comment type="caution">
    <text evidence="2">The sequence shown here is derived from an EMBL/GenBank/DDBJ whole genome shotgun (WGS) entry which is preliminary data.</text>
</comment>
<dbReference type="Proteomes" id="UP000295106">
    <property type="component" value="Unassembled WGS sequence"/>
</dbReference>
<organism evidence="2 3">
    <name type="scientific">Rubrivivax gelatinosus</name>
    <name type="common">Rhodocyclus gelatinosus</name>
    <name type="synonym">Rhodopseudomonas gelatinosa</name>
    <dbReference type="NCBI Taxonomy" id="28068"/>
    <lineage>
        <taxon>Bacteria</taxon>
        <taxon>Pseudomonadati</taxon>
        <taxon>Pseudomonadota</taxon>
        <taxon>Betaproteobacteria</taxon>
        <taxon>Burkholderiales</taxon>
        <taxon>Sphaerotilaceae</taxon>
        <taxon>Rubrivivax</taxon>
    </lineage>
</organism>
<gene>
    <name evidence="2" type="ORF">EV684_105104</name>
</gene>
<name>A0A4V2SGY1_RUBGE</name>
<proteinExistence type="predicted"/>
<feature type="transmembrane region" description="Helical" evidence="1">
    <location>
        <begin position="44"/>
        <end position="63"/>
    </location>
</feature>
<dbReference type="InterPro" id="IPR021762">
    <property type="entry name" value="DUF3325"/>
</dbReference>
<keyword evidence="1" id="KW-1133">Transmembrane helix</keyword>
<dbReference type="EMBL" id="SLXD01000005">
    <property type="protein sequence ID" value="TCP02938.1"/>
    <property type="molecule type" value="Genomic_DNA"/>
</dbReference>
<feature type="transmembrane region" description="Helical" evidence="1">
    <location>
        <begin position="70"/>
        <end position="90"/>
    </location>
</feature>
<evidence type="ECO:0000256" key="1">
    <source>
        <dbReference type="SAM" id="Phobius"/>
    </source>
</evidence>
<dbReference type="GeneID" id="99684629"/>
<keyword evidence="1" id="KW-0472">Membrane</keyword>
<dbReference type="Pfam" id="PF11804">
    <property type="entry name" value="DUF3325"/>
    <property type="match status" value="1"/>
</dbReference>
<protein>
    <submittedName>
        <fullName evidence="2">Uncharacterized protein DUF3325</fullName>
    </submittedName>
</protein>
<dbReference type="RefSeq" id="WP_165908447.1">
    <property type="nucleotide sequence ID" value="NZ_CP181386.1"/>
</dbReference>
<dbReference type="AlphaFoldDB" id="A0A4V2SGY1"/>
<evidence type="ECO:0000313" key="3">
    <source>
        <dbReference type="Proteomes" id="UP000295106"/>
    </source>
</evidence>
<reference evidence="2 3" key="1">
    <citation type="submission" date="2019-03" db="EMBL/GenBank/DDBJ databases">
        <title>Genomic Encyclopedia of Type Strains, Phase IV (KMG-IV): sequencing the most valuable type-strain genomes for metagenomic binning, comparative biology and taxonomic classification.</title>
        <authorList>
            <person name="Goeker M."/>
        </authorList>
    </citation>
    <scope>NUCLEOTIDE SEQUENCE [LARGE SCALE GENOMIC DNA]</scope>
    <source>
        <strain evidence="2 3">DSM 1709</strain>
    </source>
</reference>
<keyword evidence="1" id="KW-0812">Transmembrane</keyword>
<accession>A0A4V2SGY1</accession>
<evidence type="ECO:0000313" key="2">
    <source>
        <dbReference type="EMBL" id="TCP02938.1"/>
    </source>
</evidence>